<keyword evidence="2" id="KW-1185">Reference proteome</keyword>
<dbReference type="PROSITE" id="PS51257">
    <property type="entry name" value="PROKAR_LIPOPROTEIN"/>
    <property type="match status" value="1"/>
</dbReference>
<reference evidence="1 2" key="1">
    <citation type="submission" date="2016-11" db="EMBL/GenBank/DDBJ databases">
        <authorList>
            <person name="Jaros S."/>
            <person name="Januszkiewicz K."/>
            <person name="Wedrychowicz H."/>
        </authorList>
    </citation>
    <scope>NUCLEOTIDE SEQUENCE [LARGE SCALE GENOMIC DNA]</scope>
    <source>
        <strain evidence="1 2">DSM 25660</strain>
    </source>
</reference>
<dbReference type="Gene3D" id="2.40.128.510">
    <property type="entry name" value="Protein of unknown function DUF4738"/>
    <property type="match status" value="1"/>
</dbReference>
<organism evidence="1 2">
    <name type="scientific">Flavobacterium fontis</name>
    <dbReference type="NCBI Taxonomy" id="1124188"/>
    <lineage>
        <taxon>Bacteria</taxon>
        <taxon>Pseudomonadati</taxon>
        <taxon>Bacteroidota</taxon>
        <taxon>Flavobacteriia</taxon>
        <taxon>Flavobacteriales</taxon>
        <taxon>Flavobacteriaceae</taxon>
        <taxon>Flavobacterium</taxon>
    </lineage>
</organism>
<dbReference type="OrthoDB" id="1441026at2"/>
<dbReference type="Proteomes" id="UP000184147">
    <property type="component" value="Unassembled WGS sequence"/>
</dbReference>
<accession>A0A1M5BC89</accession>
<dbReference type="RefSeq" id="WP_073363231.1">
    <property type="nucleotide sequence ID" value="NZ_FQVQ01000008.1"/>
</dbReference>
<gene>
    <name evidence="1" type="ORF">SAMN05444377_10825</name>
</gene>
<evidence type="ECO:0000313" key="1">
    <source>
        <dbReference type="EMBL" id="SHF40134.1"/>
    </source>
</evidence>
<dbReference type="Pfam" id="PF15889">
    <property type="entry name" value="DUF4738"/>
    <property type="match status" value="1"/>
</dbReference>
<sequence>MEINKYLLSLIALLFISSCNQQINKDESNNIDELEITSDSISNDTLRKEINNNSSNSVILKKDTLKNATKVQYEIIETKERVYYFEYSENNQKLKKFVFDNKVNIKIEKGDKSIFEIKISKDDFKKYIPSGLDDYQFSIFNIEKLTDKESVFFVNICKPETDNCYTFNFIVKNNNEIEIKEVFFDDEENEG</sequence>
<evidence type="ECO:0000313" key="2">
    <source>
        <dbReference type="Proteomes" id="UP000184147"/>
    </source>
</evidence>
<dbReference type="EMBL" id="FQVQ01000008">
    <property type="protein sequence ID" value="SHF40134.1"/>
    <property type="molecule type" value="Genomic_DNA"/>
</dbReference>
<dbReference type="STRING" id="1124188.SAMN05444377_10825"/>
<dbReference type="AlphaFoldDB" id="A0A1M5BC89"/>
<protein>
    <recommendedName>
        <fullName evidence="3">Lipoprotein</fullName>
    </recommendedName>
</protein>
<name>A0A1M5BC89_9FLAO</name>
<dbReference type="InterPro" id="IPR031762">
    <property type="entry name" value="DUF4738"/>
</dbReference>
<evidence type="ECO:0008006" key="3">
    <source>
        <dbReference type="Google" id="ProtNLM"/>
    </source>
</evidence>
<proteinExistence type="predicted"/>